<evidence type="ECO:0000313" key="5">
    <source>
        <dbReference type="Proteomes" id="UP001303373"/>
    </source>
</evidence>
<feature type="domain" description="Yeast cell wall synthesis Kre9/Knh1 C-terminal" evidence="3">
    <location>
        <begin position="169"/>
        <end position="249"/>
    </location>
</feature>
<feature type="signal peptide" evidence="2">
    <location>
        <begin position="1"/>
        <end position="18"/>
    </location>
</feature>
<dbReference type="InterPro" id="IPR045328">
    <property type="entry name" value="Kre9/Knh1"/>
</dbReference>
<sequence>MRFSGLLVAAVAAPCALAKPIFSTVGPFTASLTAGTTVTIKDDGKTPTFSQLKDWTVTLFVGGNTPGDAATAMNLGTMGTANTPFTQTTSVDILIAPGLAGSTPNGYYLQIMSSLTDGGLIFTFSNRFSVTGMTGTTPEAMVAAAEAAGTTPPAEIDQSGTAAAAVGGAQFDVPYGQQTGLTKWAPMQPIPPTKITQTQFTPLNPTSAATLATTFLGAADVSTTLTASQTFSVKSRENPAAAASMPTQANNKMAKFLARWTD</sequence>
<dbReference type="PANTHER" id="PTHR28154">
    <property type="entry name" value="CELL WALL SYNTHESIS PROTEIN KNH1-RELATED"/>
    <property type="match status" value="1"/>
</dbReference>
<evidence type="ECO:0000259" key="3">
    <source>
        <dbReference type="Pfam" id="PF05390"/>
    </source>
</evidence>
<feature type="chain" id="PRO_5042990557" description="Yeast cell wall synthesis Kre9/Knh1 C-terminal domain-containing protein" evidence="2">
    <location>
        <begin position="19"/>
        <end position="262"/>
    </location>
</feature>
<keyword evidence="5" id="KW-1185">Reference proteome</keyword>
<evidence type="ECO:0000256" key="1">
    <source>
        <dbReference type="ARBA" id="ARBA00022729"/>
    </source>
</evidence>
<dbReference type="InterPro" id="IPR008659">
    <property type="entry name" value="Kre9/Knh1_C"/>
</dbReference>
<evidence type="ECO:0000256" key="2">
    <source>
        <dbReference type="SAM" id="SignalP"/>
    </source>
</evidence>
<gene>
    <name evidence="4" type="ORF">R9X50_00271000</name>
</gene>
<dbReference type="GO" id="GO:0031505">
    <property type="term" value="P:fungal-type cell wall organization"/>
    <property type="evidence" value="ECO:0007669"/>
    <property type="project" value="TreeGrafter"/>
</dbReference>
<dbReference type="GO" id="GO:0005576">
    <property type="term" value="C:extracellular region"/>
    <property type="evidence" value="ECO:0007669"/>
    <property type="project" value="TreeGrafter"/>
</dbReference>
<proteinExistence type="predicted"/>
<name>A0AAQ3M4T2_9PEZI</name>
<dbReference type="AlphaFoldDB" id="A0AAQ3M4T2"/>
<dbReference type="EMBL" id="CP138582">
    <property type="protein sequence ID" value="WPG99890.1"/>
    <property type="molecule type" value="Genomic_DNA"/>
</dbReference>
<protein>
    <recommendedName>
        <fullName evidence="3">Yeast cell wall synthesis Kre9/Knh1 C-terminal domain-containing protein</fullName>
    </recommendedName>
</protein>
<dbReference type="GO" id="GO:0042546">
    <property type="term" value="P:cell wall biogenesis"/>
    <property type="evidence" value="ECO:0007669"/>
    <property type="project" value="InterPro"/>
</dbReference>
<dbReference type="GO" id="GO:0006078">
    <property type="term" value="P:(1-&gt;6)-beta-D-glucan biosynthetic process"/>
    <property type="evidence" value="ECO:0007669"/>
    <property type="project" value="InterPro"/>
</dbReference>
<dbReference type="PANTHER" id="PTHR28154:SF1">
    <property type="entry name" value="CELL WALL SYNTHESIS PROTEIN KNH1-RELATED"/>
    <property type="match status" value="1"/>
</dbReference>
<reference evidence="4 5" key="1">
    <citation type="submission" date="2023-11" db="EMBL/GenBank/DDBJ databases">
        <title>An acidophilic fungus is an integral part of prey digestion in a carnivorous sundew plant.</title>
        <authorList>
            <person name="Tsai I.J."/>
        </authorList>
    </citation>
    <scope>NUCLEOTIDE SEQUENCE [LARGE SCALE GENOMIC DNA]</scope>
    <source>
        <strain evidence="4">169a</strain>
    </source>
</reference>
<keyword evidence="1 2" id="KW-0732">Signal</keyword>
<accession>A0AAQ3M4T2</accession>
<organism evidence="4 5">
    <name type="scientific">Acrodontium crateriforme</name>
    <dbReference type="NCBI Taxonomy" id="150365"/>
    <lineage>
        <taxon>Eukaryota</taxon>
        <taxon>Fungi</taxon>
        <taxon>Dikarya</taxon>
        <taxon>Ascomycota</taxon>
        <taxon>Pezizomycotina</taxon>
        <taxon>Dothideomycetes</taxon>
        <taxon>Dothideomycetidae</taxon>
        <taxon>Mycosphaerellales</taxon>
        <taxon>Teratosphaeriaceae</taxon>
        <taxon>Acrodontium</taxon>
    </lineage>
</organism>
<evidence type="ECO:0000313" key="4">
    <source>
        <dbReference type="EMBL" id="WPG99890.1"/>
    </source>
</evidence>
<dbReference type="Pfam" id="PF05390">
    <property type="entry name" value="Kre9_KNH1_C"/>
    <property type="match status" value="1"/>
</dbReference>
<dbReference type="Proteomes" id="UP001303373">
    <property type="component" value="Chromosome 3"/>
</dbReference>